<accession>A0ACC6U8A7</accession>
<keyword evidence="1" id="KW-0808">Transferase</keyword>
<keyword evidence="2" id="KW-1185">Reference proteome</keyword>
<dbReference type="Proteomes" id="UP001558850">
    <property type="component" value="Unassembled WGS sequence"/>
</dbReference>
<evidence type="ECO:0000313" key="2">
    <source>
        <dbReference type="Proteomes" id="UP001558850"/>
    </source>
</evidence>
<gene>
    <name evidence="1" type="ORF">AB4Y32_29055</name>
</gene>
<name>A0ACC6U8A7_9BURK</name>
<evidence type="ECO:0000313" key="1">
    <source>
        <dbReference type="EMBL" id="MEX3935797.1"/>
    </source>
</evidence>
<dbReference type="EMBL" id="JBFRCH010000023">
    <property type="protein sequence ID" value="MEX3935797.1"/>
    <property type="molecule type" value="Genomic_DNA"/>
</dbReference>
<keyword evidence="1" id="KW-0032">Aminotransferase</keyword>
<proteinExistence type="predicted"/>
<reference evidence="1" key="1">
    <citation type="submission" date="2024-07" db="EMBL/GenBank/DDBJ databases">
        <title>A survey of Mimosa microsymbionts across Brazilian biomes reveals a high diversity of Paraburkholderia nodulating endemic species, but also that Cupriavidus is common as a symbiont of widespread species.</title>
        <authorList>
            <person name="Rouws L."/>
            <person name="Barauna A."/>
            <person name="Beukes C."/>
            <person name="Rouws J.R.C."/>
            <person name="De Faria S.M."/>
            <person name="Gross E."/>
            <person name="Bueno Dos Reis Junior F."/>
            <person name="Simon M.F."/>
            <person name="Maluk M."/>
            <person name="Odee D.W."/>
            <person name="Kenicer G."/>
            <person name="Young J.P.W."/>
            <person name="Reis V.M."/>
            <person name="Zilli J."/>
            <person name="James E.K."/>
        </authorList>
    </citation>
    <scope>NUCLEOTIDE SEQUENCE</scope>
    <source>
        <strain evidence="1">EG181B</strain>
    </source>
</reference>
<sequence>MLSSLQKLRERYVNGNPKSAEQFAAAAHYLPGANTRAALHFDPFPLVMRAARGSSLTDLDGHTYIDFSNDLTAAFYGHSHPLIVQSIHDSLSTGIGYGAPSIHEARLASAICTRWPSIERVRFCNSGTEANLLAVQLARYFTQRQKILAFIGGYHGSVMNFLPNSHAPNTDLNDVILVHFNDATTVLEAINHAPREIAAIIVEPMMGSAGGIRAEIHFLEKLKQYAIDIGALLIFDEVQTGRLAFGGLQERLQIIPDITTLGKFVGGGFAFGAFGGRKDVLECMNPSRNAFIVHGGTFNNAVLTAAAGFVGLNHIATRQEIERVNELGERLRADLQSNANDLQVPLHVGGIGSLLSLHFQKQPPKNISCITTPAAWRKVLHLEMLARGFYLPQRGTFSLSLATTEEECAALSDTLLEVFEGYRNHLREFAD</sequence>
<organism evidence="1 2">
    <name type="scientific">Paraburkholderia phymatum</name>
    <dbReference type="NCBI Taxonomy" id="148447"/>
    <lineage>
        <taxon>Bacteria</taxon>
        <taxon>Pseudomonadati</taxon>
        <taxon>Pseudomonadota</taxon>
        <taxon>Betaproteobacteria</taxon>
        <taxon>Burkholderiales</taxon>
        <taxon>Burkholderiaceae</taxon>
        <taxon>Paraburkholderia</taxon>
    </lineage>
</organism>
<protein>
    <submittedName>
        <fullName evidence="1">Aspartate aminotransferase family protein</fullName>
    </submittedName>
</protein>
<comment type="caution">
    <text evidence="1">The sequence shown here is derived from an EMBL/GenBank/DDBJ whole genome shotgun (WGS) entry which is preliminary data.</text>
</comment>